<sequence length="95" mass="11149">YLRWWKASSTEGKGTCKNVSTTTLKYELSELRVSRVLIRMRIYRQSSCMDMHEEWQFHNMSGVENSTLQERIVLAVVESFMHGGERYLQNSNAQV</sequence>
<dbReference type="Proteomes" id="UP000265520">
    <property type="component" value="Unassembled WGS sequence"/>
</dbReference>
<evidence type="ECO:0000313" key="2">
    <source>
        <dbReference type="Proteomes" id="UP000265520"/>
    </source>
</evidence>
<proteinExistence type="predicted"/>
<reference evidence="1 2" key="1">
    <citation type="journal article" date="2018" name="Front. Plant Sci.">
        <title>Red Clover (Trifolium pratense) and Zigzag Clover (T. medium) - A Picture of Genomic Similarities and Differences.</title>
        <authorList>
            <person name="Dluhosova J."/>
            <person name="Istvanek J."/>
            <person name="Nedelnik J."/>
            <person name="Repkova J."/>
        </authorList>
    </citation>
    <scope>NUCLEOTIDE SEQUENCE [LARGE SCALE GENOMIC DNA]</scope>
    <source>
        <strain evidence="2">cv. 10/8</strain>
        <tissue evidence="1">Leaf</tissue>
    </source>
</reference>
<name>A0A392Q3U6_9FABA</name>
<keyword evidence="2" id="KW-1185">Reference proteome</keyword>
<accession>A0A392Q3U6</accession>
<feature type="non-terminal residue" evidence="1">
    <location>
        <position position="1"/>
    </location>
</feature>
<protein>
    <submittedName>
        <fullName evidence="1">Uncharacterized protein</fullName>
    </submittedName>
</protein>
<organism evidence="1 2">
    <name type="scientific">Trifolium medium</name>
    <dbReference type="NCBI Taxonomy" id="97028"/>
    <lineage>
        <taxon>Eukaryota</taxon>
        <taxon>Viridiplantae</taxon>
        <taxon>Streptophyta</taxon>
        <taxon>Embryophyta</taxon>
        <taxon>Tracheophyta</taxon>
        <taxon>Spermatophyta</taxon>
        <taxon>Magnoliopsida</taxon>
        <taxon>eudicotyledons</taxon>
        <taxon>Gunneridae</taxon>
        <taxon>Pentapetalae</taxon>
        <taxon>rosids</taxon>
        <taxon>fabids</taxon>
        <taxon>Fabales</taxon>
        <taxon>Fabaceae</taxon>
        <taxon>Papilionoideae</taxon>
        <taxon>50 kb inversion clade</taxon>
        <taxon>NPAAA clade</taxon>
        <taxon>Hologalegina</taxon>
        <taxon>IRL clade</taxon>
        <taxon>Trifolieae</taxon>
        <taxon>Trifolium</taxon>
    </lineage>
</organism>
<comment type="caution">
    <text evidence="1">The sequence shown here is derived from an EMBL/GenBank/DDBJ whole genome shotgun (WGS) entry which is preliminary data.</text>
</comment>
<dbReference type="AlphaFoldDB" id="A0A392Q3U6"/>
<evidence type="ECO:0000313" key="1">
    <source>
        <dbReference type="EMBL" id="MCI18236.1"/>
    </source>
</evidence>
<dbReference type="EMBL" id="LXQA010109183">
    <property type="protein sequence ID" value="MCI18236.1"/>
    <property type="molecule type" value="Genomic_DNA"/>
</dbReference>